<reference evidence="4" key="1">
    <citation type="submission" date="2018-05" db="EMBL/GenBank/DDBJ databases">
        <authorList>
            <person name="Hao L."/>
        </authorList>
    </citation>
    <scope>NUCLEOTIDE SEQUENCE [LARGE SCALE GENOMIC DNA]</scope>
</reference>
<dbReference type="InterPro" id="IPR006286">
    <property type="entry name" value="C56_PfpI-like"/>
</dbReference>
<feature type="domain" description="DJ-1/PfpI" evidence="2">
    <location>
        <begin position="6"/>
        <end position="168"/>
    </location>
</feature>
<name>A0A2X3KZ69_9BACT</name>
<dbReference type="KEGG" id="bana:BARAN1_0204"/>
<dbReference type="NCBIfam" id="TIGR01382">
    <property type="entry name" value="PfpI"/>
    <property type="match status" value="1"/>
</dbReference>
<dbReference type="EMBL" id="LS483254">
    <property type="protein sequence ID" value="SQD92229.1"/>
    <property type="molecule type" value="Genomic_DNA"/>
</dbReference>
<dbReference type="Pfam" id="PF01965">
    <property type="entry name" value="DJ-1_PfpI"/>
    <property type="match status" value="1"/>
</dbReference>
<gene>
    <name evidence="3" type="primary">pfpI</name>
    <name evidence="3" type="ORF">BARAN1_0204</name>
</gene>
<dbReference type="GO" id="GO:0008233">
    <property type="term" value="F:peptidase activity"/>
    <property type="evidence" value="ECO:0007669"/>
    <property type="project" value="UniProtKB-KW"/>
</dbReference>
<keyword evidence="3" id="KW-0378">Hydrolase</keyword>
<sequence>MSAKDKRVAVLVADMYQELEFWYPYLRLKEEGASVVAVGPEKREYKSRLGYPVPAELAAAQVRTADFEAVVIPGGYAPDYMRRSPALVSFVREMAQVGKPVAAICHGGWMLCSARVVKGKRVTSVAAIRDDLENAGATWVDEEVVRDGNLITSRVPSDLPAFLRAILAALG</sequence>
<dbReference type="Proteomes" id="UP000249818">
    <property type="component" value="Chromosome BARAN1"/>
</dbReference>
<dbReference type="GO" id="GO:0006508">
    <property type="term" value="P:proteolysis"/>
    <property type="evidence" value="ECO:0007669"/>
    <property type="project" value="UniProtKB-KW"/>
</dbReference>
<proteinExistence type="inferred from homology"/>
<accession>A0A2X3KZ69</accession>
<keyword evidence="3" id="KW-0645">Protease</keyword>
<dbReference type="RefSeq" id="WP_122030477.1">
    <property type="nucleotide sequence ID" value="NZ_LS483254.1"/>
</dbReference>
<dbReference type="EC" id="3.2.-.-" evidence="3"/>
<evidence type="ECO:0000313" key="3">
    <source>
        <dbReference type="EMBL" id="SQD92229.1"/>
    </source>
</evidence>
<dbReference type="CDD" id="cd03134">
    <property type="entry name" value="GATase1_PfpI_like"/>
    <property type="match status" value="1"/>
</dbReference>
<dbReference type="InterPro" id="IPR029062">
    <property type="entry name" value="Class_I_gatase-like"/>
</dbReference>
<dbReference type="OrthoDB" id="9792284at2"/>
<dbReference type="AlphaFoldDB" id="A0A2X3KZ69"/>
<comment type="similarity">
    <text evidence="1">Belongs to the peptidase C56 family.</text>
</comment>
<evidence type="ECO:0000259" key="2">
    <source>
        <dbReference type="Pfam" id="PF01965"/>
    </source>
</evidence>
<protein>
    <submittedName>
        <fullName evidence="3">Intracellular protease 1</fullName>
        <ecNumber evidence="3">3.2.-.-</ecNumber>
    </submittedName>
</protein>
<dbReference type="SUPFAM" id="SSF52317">
    <property type="entry name" value="Class I glutamine amidotransferase-like"/>
    <property type="match status" value="1"/>
</dbReference>
<dbReference type="Gene3D" id="3.40.50.880">
    <property type="match status" value="1"/>
</dbReference>
<organism evidence="3 4">
    <name type="scientific">Candidatus Bipolaricaulis anaerobius</name>
    <dbReference type="NCBI Taxonomy" id="2026885"/>
    <lineage>
        <taxon>Bacteria</taxon>
        <taxon>Candidatus Bipolaricaulota</taxon>
        <taxon>Candidatus Bipolaricaulia</taxon>
        <taxon>Candidatus Bipolaricaulales</taxon>
        <taxon>Candidatus Bipolaricaulaceae</taxon>
        <taxon>Candidatus Bipolaricaulis</taxon>
    </lineage>
</organism>
<keyword evidence="4" id="KW-1185">Reference proteome</keyword>
<dbReference type="PANTHER" id="PTHR42733">
    <property type="entry name" value="DJ-1 PROTEIN"/>
    <property type="match status" value="1"/>
</dbReference>
<keyword evidence="3" id="KW-0326">Glycosidase</keyword>
<evidence type="ECO:0000313" key="4">
    <source>
        <dbReference type="Proteomes" id="UP000249818"/>
    </source>
</evidence>
<evidence type="ECO:0000256" key="1">
    <source>
        <dbReference type="ARBA" id="ARBA00008542"/>
    </source>
</evidence>
<dbReference type="PANTHER" id="PTHR42733:SF13">
    <property type="entry name" value="DJ-1_PFPI DOMAIN-CONTAINING PROTEIN"/>
    <property type="match status" value="1"/>
</dbReference>
<dbReference type="GO" id="GO:0016798">
    <property type="term" value="F:hydrolase activity, acting on glycosyl bonds"/>
    <property type="evidence" value="ECO:0007669"/>
    <property type="project" value="UniProtKB-KW"/>
</dbReference>
<dbReference type="InterPro" id="IPR002818">
    <property type="entry name" value="DJ-1/PfpI"/>
</dbReference>
<dbReference type="PROSITE" id="PS51276">
    <property type="entry name" value="PEPTIDASE_C56_PFPI"/>
    <property type="match status" value="1"/>
</dbReference>